<keyword evidence="5" id="KW-1185">Reference proteome</keyword>
<dbReference type="InterPro" id="IPR051222">
    <property type="entry name" value="PPR/CCM1_RNA-binding"/>
</dbReference>
<dbReference type="AlphaFoldDB" id="A0A453GMW1"/>
<name>A0A453GMW1_AEGTS</name>
<dbReference type="EnsemblPlants" id="AET3Gv21126800.1">
    <property type="protein sequence ID" value="AET3Gv21126800.1"/>
    <property type="gene ID" value="AET3Gv21126800"/>
</dbReference>
<sequence>MPKYGSTPDIFTYNALINGFSEQGRLYDADKLLSTMPCKPDTVSYNSTLKFM</sequence>
<reference evidence="5" key="1">
    <citation type="journal article" date="2014" name="Science">
        <title>Ancient hybridizations among the ancestral genomes of bread wheat.</title>
        <authorList>
            <consortium name="International Wheat Genome Sequencing Consortium,"/>
            <person name="Marcussen T."/>
            <person name="Sandve S.R."/>
            <person name="Heier L."/>
            <person name="Spannagl M."/>
            <person name="Pfeifer M."/>
            <person name="Jakobsen K.S."/>
            <person name="Wulff B.B."/>
            <person name="Steuernagel B."/>
            <person name="Mayer K.F."/>
            <person name="Olsen O.A."/>
        </authorList>
    </citation>
    <scope>NUCLEOTIDE SEQUENCE [LARGE SCALE GENOMIC DNA]</scope>
    <source>
        <strain evidence="5">cv. AL8/78</strain>
    </source>
</reference>
<dbReference type="PROSITE" id="PS51375">
    <property type="entry name" value="PPR"/>
    <property type="match status" value="1"/>
</dbReference>
<reference evidence="4" key="3">
    <citation type="journal article" date="2017" name="Nature">
        <title>Genome sequence of the progenitor of the wheat D genome Aegilops tauschii.</title>
        <authorList>
            <person name="Luo M.C."/>
            <person name="Gu Y.Q."/>
            <person name="Puiu D."/>
            <person name="Wang H."/>
            <person name="Twardziok S.O."/>
            <person name="Deal K.R."/>
            <person name="Huo N."/>
            <person name="Zhu T."/>
            <person name="Wang L."/>
            <person name="Wang Y."/>
            <person name="McGuire P.E."/>
            <person name="Liu S."/>
            <person name="Long H."/>
            <person name="Ramasamy R.K."/>
            <person name="Rodriguez J.C."/>
            <person name="Van S.L."/>
            <person name="Yuan L."/>
            <person name="Wang Z."/>
            <person name="Xia Z."/>
            <person name="Xiao L."/>
            <person name="Anderson O.D."/>
            <person name="Ouyang S."/>
            <person name="Liang Y."/>
            <person name="Zimin A.V."/>
            <person name="Pertea G."/>
            <person name="Qi P."/>
            <person name="Bennetzen J.L."/>
            <person name="Dai X."/>
            <person name="Dawson M.W."/>
            <person name="Muller H.G."/>
            <person name="Kugler K."/>
            <person name="Rivarola-Duarte L."/>
            <person name="Spannagl M."/>
            <person name="Mayer K.F.X."/>
            <person name="Lu F.H."/>
            <person name="Bevan M.W."/>
            <person name="Leroy P."/>
            <person name="Li P."/>
            <person name="You F.M."/>
            <person name="Sun Q."/>
            <person name="Liu Z."/>
            <person name="Lyons E."/>
            <person name="Wicker T."/>
            <person name="Salzberg S.L."/>
            <person name="Devos K.M."/>
            <person name="Dvorak J."/>
        </authorList>
    </citation>
    <scope>NUCLEOTIDE SEQUENCE [LARGE SCALE GENOMIC DNA]</scope>
    <source>
        <strain evidence="4">cv. AL8/78</strain>
    </source>
</reference>
<dbReference type="Gramene" id="AET3Gv21126800.1">
    <property type="protein sequence ID" value="AET3Gv21126800.1"/>
    <property type="gene ID" value="AET3Gv21126800"/>
</dbReference>
<evidence type="ECO:0000313" key="5">
    <source>
        <dbReference type="Proteomes" id="UP000015105"/>
    </source>
</evidence>
<evidence type="ECO:0000256" key="1">
    <source>
        <dbReference type="ARBA" id="ARBA00022737"/>
    </source>
</evidence>
<evidence type="ECO:0000256" key="3">
    <source>
        <dbReference type="PROSITE-ProRule" id="PRU00708"/>
    </source>
</evidence>
<reference evidence="4" key="4">
    <citation type="submission" date="2019-03" db="UniProtKB">
        <authorList>
            <consortium name="EnsemblPlants"/>
        </authorList>
    </citation>
    <scope>IDENTIFICATION</scope>
</reference>
<dbReference type="NCBIfam" id="TIGR00756">
    <property type="entry name" value="PPR"/>
    <property type="match status" value="1"/>
</dbReference>
<proteinExistence type="predicted"/>
<evidence type="ECO:0000256" key="2">
    <source>
        <dbReference type="ARBA" id="ARBA00022946"/>
    </source>
</evidence>
<reference evidence="5" key="2">
    <citation type="journal article" date="2017" name="Nat. Plants">
        <title>The Aegilops tauschii genome reveals multiple impacts of transposons.</title>
        <authorList>
            <person name="Zhao G."/>
            <person name="Zou C."/>
            <person name="Li K."/>
            <person name="Wang K."/>
            <person name="Li T."/>
            <person name="Gao L."/>
            <person name="Zhang X."/>
            <person name="Wang H."/>
            <person name="Yang Z."/>
            <person name="Liu X."/>
            <person name="Jiang W."/>
            <person name="Mao L."/>
            <person name="Kong X."/>
            <person name="Jiao Y."/>
            <person name="Jia J."/>
        </authorList>
    </citation>
    <scope>NUCLEOTIDE SEQUENCE [LARGE SCALE GENOMIC DNA]</scope>
    <source>
        <strain evidence="5">cv. AL8/78</strain>
    </source>
</reference>
<keyword evidence="1" id="KW-0677">Repeat</keyword>
<feature type="repeat" description="PPR" evidence="3">
    <location>
        <begin position="9"/>
        <end position="39"/>
    </location>
</feature>
<dbReference type="InterPro" id="IPR011990">
    <property type="entry name" value="TPR-like_helical_dom_sf"/>
</dbReference>
<dbReference type="Proteomes" id="UP000015105">
    <property type="component" value="Chromosome 3D"/>
</dbReference>
<dbReference type="InterPro" id="IPR002885">
    <property type="entry name" value="PPR_rpt"/>
</dbReference>
<dbReference type="Gene3D" id="1.25.40.10">
    <property type="entry name" value="Tetratricopeptide repeat domain"/>
    <property type="match status" value="1"/>
</dbReference>
<protein>
    <recommendedName>
        <fullName evidence="6">Pentatricopeptide repeat-containing protein</fullName>
    </recommendedName>
</protein>
<dbReference type="PANTHER" id="PTHR47942:SF99">
    <property type="entry name" value="PENTACOTRIPEPTIDE-REPEAT REGION OF PRORP DOMAIN-CONTAINING PROTEIN"/>
    <property type="match status" value="1"/>
</dbReference>
<organism evidence="4 5">
    <name type="scientific">Aegilops tauschii subsp. strangulata</name>
    <name type="common">Goatgrass</name>
    <dbReference type="NCBI Taxonomy" id="200361"/>
    <lineage>
        <taxon>Eukaryota</taxon>
        <taxon>Viridiplantae</taxon>
        <taxon>Streptophyta</taxon>
        <taxon>Embryophyta</taxon>
        <taxon>Tracheophyta</taxon>
        <taxon>Spermatophyta</taxon>
        <taxon>Magnoliopsida</taxon>
        <taxon>Liliopsida</taxon>
        <taxon>Poales</taxon>
        <taxon>Poaceae</taxon>
        <taxon>BOP clade</taxon>
        <taxon>Pooideae</taxon>
        <taxon>Triticodae</taxon>
        <taxon>Triticeae</taxon>
        <taxon>Triticinae</taxon>
        <taxon>Aegilops</taxon>
    </lineage>
</organism>
<dbReference type="Pfam" id="PF13041">
    <property type="entry name" value="PPR_2"/>
    <property type="match status" value="1"/>
</dbReference>
<reference evidence="4" key="5">
    <citation type="journal article" date="2021" name="G3 (Bethesda)">
        <title>Aegilops tauschii genome assembly Aet v5.0 features greater sequence contiguity and improved annotation.</title>
        <authorList>
            <person name="Wang L."/>
            <person name="Zhu T."/>
            <person name="Rodriguez J.C."/>
            <person name="Deal K.R."/>
            <person name="Dubcovsky J."/>
            <person name="McGuire P.E."/>
            <person name="Lux T."/>
            <person name="Spannagl M."/>
            <person name="Mayer K.F.X."/>
            <person name="Baldrich P."/>
            <person name="Meyers B.C."/>
            <person name="Huo N."/>
            <person name="Gu Y.Q."/>
            <person name="Zhou H."/>
            <person name="Devos K.M."/>
            <person name="Bennetzen J.L."/>
            <person name="Unver T."/>
            <person name="Budak H."/>
            <person name="Gulick P.J."/>
            <person name="Galiba G."/>
            <person name="Kalapos B."/>
            <person name="Nelson D.R."/>
            <person name="Li P."/>
            <person name="You F.M."/>
            <person name="Luo M.C."/>
            <person name="Dvorak J."/>
        </authorList>
    </citation>
    <scope>NUCLEOTIDE SEQUENCE [LARGE SCALE GENOMIC DNA]</scope>
    <source>
        <strain evidence="4">cv. AL8/78</strain>
    </source>
</reference>
<evidence type="ECO:0008006" key="6">
    <source>
        <dbReference type="Google" id="ProtNLM"/>
    </source>
</evidence>
<keyword evidence="2" id="KW-0809">Transit peptide</keyword>
<evidence type="ECO:0000313" key="4">
    <source>
        <dbReference type="EnsemblPlants" id="AET3Gv21126800.1"/>
    </source>
</evidence>
<dbReference type="PANTHER" id="PTHR47942">
    <property type="entry name" value="TETRATRICOPEPTIDE REPEAT (TPR)-LIKE SUPERFAMILY PROTEIN-RELATED"/>
    <property type="match status" value="1"/>
</dbReference>
<accession>A0A453GMW1</accession>